<dbReference type="PANTHER" id="PTHR30466">
    <property type="entry name" value="FLAVIN REDUCTASE"/>
    <property type="match status" value="1"/>
</dbReference>
<dbReference type="InterPro" id="IPR012349">
    <property type="entry name" value="Split_barrel_FMN-bd"/>
</dbReference>
<feature type="region of interest" description="Disordered" evidence="2">
    <location>
        <begin position="1"/>
        <end position="28"/>
    </location>
</feature>
<dbReference type="GO" id="GO:0010181">
    <property type="term" value="F:FMN binding"/>
    <property type="evidence" value="ECO:0007669"/>
    <property type="project" value="InterPro"/>
</dbReference>
<reference evidence="5" key="1">
    <citation type="journal article" date="2015" name="Chem. Biol.">
        <title>Structure, bioactivity, and resistance mechanism of streptomonomicin, an unusual lasso Peptide from an understudied halophilic actinomycete.</title>
        <authorList>
            <person name="Metelev M."/>
            <person name="Tietz J.I."/>
            <person name="Melby J.O."/>
            <person name="Blair P.M."/>
            <person name="Zhu L."/>
            <person name="Livnat I."/>
            <person name="Severinov K."/>
            <person name="Mitchell D.A."/>
        </authorList>
    </citation>
    <scope>NUCLEOTIDE SEQUENCE [LARGE SCALE GENOMIC DNA]</scope>
    <source>
        <strain evidence="5">YIM 90003</strain>
    </source>
</reference>
<comment type="caution">
    <text evidence="4">The sequence shown here is derived from an EMBL/GenBank/DDBJ whole genome shotgun (WGS) entry which is preliminary data.</text>
</comment>
<dbReference type="InterPro" id="IPR050268">
    <property type="entry name" value="NADH-dep_flavin_reductase"/>
</dbReference>
<dbReference type="Proteomes" id="UP000031675">
    <property type="component" value="Unassembled WGS sequence"/>
</dbReference>
<dbReference type="STRING" id="183763.LP52_06435"/>
<dbReference type="InterPro" id="IPR002563">
    <property type="entry name" value="Flavin_Rdtase-like_dom"/>
</dbReference>
<dbReference type="GO" id="GO:0042602">
    <property type="term" value="F:riboflavin reductase (NADPH) activity"/>
    <property type="evidence" value="ECO:0007669"/>
    <property type="project" value="TreeGrafter"/>
</dbReference>
<sequence length="188" mass="19630">MHSDNTRAGATAAPAPSPGGRVRDPACPEGFKAAFRHHPAGVAVVTADDGEGPVGLTATSVIPVSAEPPLLAFSLSGRSSTTPRITAAETVVVHLLAAGQVEAARRFATSGIDRFADTAAWRRLPTGEPLLCDADVWLRARIAERVPAGGSTLIVAAVLHVRTGDESRFPLVYQDRTWYTLPGSATVD</sequence>
<dbReference type="GO" id="GO:0006208">
    <property type="term" value="P:pyrimidine nucleobase catabolic process"/>
    <property type="evidence" value="ECO:0007669"/>
    <property type="project" value="TreeGrafter"/>
</dbReference>
<dbReference type="SUPFAM" id="SSF50475">
    <property type="entry name" value="FMN-binding split barrel"/>
    <property type="match status" value="1"/>
</dbReference>
<evidence type="ECO:0000313" key="4">
    <source>
        <dbReference type="EMBL" id="KIH99613.1"/>
    </source>
</evidence>
<accession>A0A0C2G8E2</accession>
<feature type="domain" description="Flavin reductase like" evidence="3">
    <location>
        <begin position="35"/>
        <end position="180"/>
    </location>
</feature>
<dbReference type="SMART" id="SM00903">
    <property type="entry name" value="Flavin_Reduct"/>
    <property type="match status" value="1"/>
</dbReference>
<name>A0A0C2G8E2_9ACTN</name>
<proteinExistence type="predicted"/>
<gene>
    <name evidence="4" type="ORF">LP52_06435</name>
</gene>
<dbReference type="EMBL" id="JROO01000010">
    <property type="protein sequence ID" value="KIH99613.1"/>
    <property type="molecule type" value="Genomic_DNA"/>
</dbReference>
<evidence type="ECO:0000259" key="3">
    <source>
        <dbReference type="SMART" id="SM00903"/>
    </source>
</evidence>
<dbReference type="AlphaFoldDB" id="A0A0C2G8E2"/>
<dbReference type="Pfam" id="PF01613">
    <property type="entry name" value="Flavin_Reduct"/>
    <property type="match status" value="1"/>
</dbReference>
<feature type="compositionally biased region" description="Low complexity" evidence="2">
    <location>
        <begin position="8"/>
        <end position="20"/>
    </location>
</feature>
<dbReference type="PANTHER" id="PTHR30466:SF1">
    <property type="entry name" value="FMN REDUCTASE (NADH) RUTF"/>
    <property type="match status" value="1"/>
</dbReference>
<dbReference type="Gene3D" id="2.30.110.10">
    <property type="entry name" value="Electron Transport, Fmn-binding Protein, Chain A"/>
    <property type="match status" value="1"/>
</dbReference>
<evidence type="ECO:0000256" key="2">
    <source>
        <dbReference type="SAM" id="MobiDB-lite"/>
    </source>
</evidence>
<keyword evidence="1" id="KW-0560">Oxidoreductase</keyword>
<evidence type="ECO:0000256" key="1">
    <source>
        <dbReference type="ARBA" id="ARBA00023002"/>
    </source>
</evidence>
<protein>
    <recommendedName>
        <fullName evidence="3">Flavin reductase like domain-containing protein</fullName>
    </recommendedName>
</protein>
<evidence type="ECO:0000313" key="5">
    <source>
        <dbReference type="Proteomes" id="UP000031675"/>
    </source>
</evidence>
<dbReference type="OrthoDB" id="9792858at2"/>
<organism evidence="4 5">
    <name type="scientific">Streptomonospora alba</name>
    <dbReference type="NCBI Taxonomy" id="183763"/>
    <lineage>
        <taxon>Bacteria</taxon>
        <taxon>Bacillati</taxon>
        <taxon>Actinomycetota</taxon>
        <taxon>Actinomycetes</taxon>
        <taxon>Streptosporangiales</taxon>
        <taxon>Nocardiopsidaceae</taxon>
        <taxon>Streptomonospora</taxon>
    </lineage>
</organism>
<keyword evidence="5" id="KW-1185">Reference proteome</keyword>